<evidence type="ECO:0000313" key="14">
    <source>
        <dbReference type="Proteomes" id="UP000064967"/>
    </source>
</evidence>
<feature type="region of interest" description="Disordered" evidence="12">
    <location>
        <begin position="1"/>
        <end position="26"/>
    </location>
</feature>
<evidence type="ECO:0000256" key="6">
    <source>
        <dbReference type="ARBA" id="ARBA00022842"/>
    </source>
</evidence>
<dbReference type="SUPFAM" id="SSF51621">
    <property type="entry name" value="Phosphoenolpyruvate/pyruvate domain"/>
    <property type="match status" value="1"/>
</dbReference>
<dbReference type="PROSITE" id="PS50890">
    <property type="entry name" value="PUA"/>
    <property type="match status" value="1"/>
</dbReference>
<dbReference type="EMBL" id="CP012333">
    <property type="protein sequence ID" value="AKU94373.1"/>
    <property type="molecule type" value="Genomic_DNA"/>
</dbReference>
<dbReference type="InterPro" id="IPR015813">
    <property type="entry name" value="Pyrv/PenolPyrv_kinase-like_dom"/>
</dbReference>
<keyword evidence="6 10" id="KW-0460">Magnesium</keyword>
<gene>
    <name evidence="10" type="primary">ppc</name>
    <name evidence="13" type="ORF">AKJ09_01037</name>
</gene>
<dbReference type="GO" id="GO:0015977">
    <property type="term" value="P:carbon fixation"/>
    <property type="evidence" value="ECO:0007669"/>
    <property type="project" value="UniProtKB-UniRule"/>
</dbReference>
<keyword evidence="14" id="KW-1185">Reference proteome</keyword>
<dbReference type="AlphaFoldDB" id="A0A0K1PLG3"/>
<dbReference type="PATRIC" id="fig|1391654.3.peg.1056"/>
<dbReference type="Gene3D" id="1.20.1440.90">
    <property type="entry name" value="Phosphoenolpyruvate/pyruvate domain"/>
    <property type="match status" value="1"/>
</dbReference>
<dbReference type="GO" id="GO:0005829">
    <property type="term" value="C:cytosol"/>
    <property type="evidence" value="ECO:0007669"/>
    <property type="project" value="TreeGrafter"/>
</dbReference>
<proteinExistence type="inferred from homology"/>
<evidence type="ECO:0000256" key="2">
    <source>
        <dbReference type="ARBA" id="ARBA00003670"/>
    </source>
</evidence>
<name>A0A0K1PLG3_9BACT</name>
<dbReference type="InterPro" id="IPR021135">
    <property type="entry name" value="PEP_COase"/>
</dbReference>
<dbReference type="PANTHER" id="PTHR30523:SF6">
    <property type="entry name" value="PHOSPHOENOLPYRUVATE CARBOXYLASE"/>
    <property type="match status" value="1"/>
</dbReference>
<keyword evidence="7 10" id="KW-0456">Lyase</keyword>
<dbReference type="InterPro" id="IPR022805">
    <property type="entry name" value="PEP_COase_bac/pln-type"/>
</dbReference>
<dbReference type="Pfam" id="PF00311">
    <property type="entry name" value="PEPcase"/>
    <property type="match status" value="2"/>
</dbReference>
<feature type="active site" evidence="10 11">
    <location>
        <position position="568"/>
    </location>
</feature>
<evidence type="ECO:0000256" key="4">
    <source>
        <dbReference type="ARBA" id="ARBA00012305"/>
    </source>
</evidence>
<dbReference type="OrthoDB" id="9768133at2"/>
<dbReference type="PRINTS" id="PR00150">
    <property type="entry name" value="PEPCARBXLASE"/>
</dbReference>
<dbReference type="GO" id="GO:0000287">
    <property type="term" value="F:magnesium ion binding"/>
    <property type="evidence" value="ECO:0007669"/>
    <property type="project" value="UniProtKB-UniRule"/>
</dbReference>
<dbReference type="STRING" id="1391654.AKJ09_01037"/>
<dbReference type="PANTHER" id="PTHR30523">
    <property type="entry name" value="PHOSPHOENOLPYRUVATE CARBOXYLASE"/>
    <property type="match status" value="1"/>
</dbReference>
<dbReference type="RefSeq" id="WP_146645980.1">
    <property type="nucleotide sequence ID" value="NZ_CP012333.1"/>
</dbReference>
<evidence type="ECO:0000256" key="10">
    <source>
        <dbReference type="HAMAP-Rule" id="MF_00595"/>
    </source>
</evidence>
<dbReference type="KEGG" id="llu:AKJ09_01037"/>
<comment type="similarity">
    <text evidence="3 10">Belongs to the PEPCase type 1 family.</text>
</comment>
<evidence type="ECO:0000256" key="1">
    <source>
        <dbReference type="ARBA" id="ARBA00001946"/>
    </source>
</evidence>
<reference evidence="13 14" key="1">
    <citation type="submission" date="2015-08" db="EMBL/GenBank/DDBJ databases">
        <authorList>
            <person name="Babu N.S."/>
            <person name="Beckwith C.J."/>
            <person name="Beseler K.G."/>
            <person name="Brison A."/>
            <person name="Carone J.V."/>
            <person name="Caskin T.P."/>
            <person name="Diamond M."/>
            <person name="Durham M.E."/>
            <person name="Foxe J.M."/>
            <person name="Go M."/>
            <person name="Henderson B.A."/>
            <person name="Jones I.B."/>
            <person name="McGettigan J.A."/>
            <person name="Micheletti S.J."/>
            <person name="Nasrallah M.E."/>
            <person name="Ortiz D."/>
            <person name="Piller C.R."/>
            <person name="Privatt S.R."/>
            <person name="Schneider S.L."/>
            <person name="Sharp S."/>
            <person name="Smith T.C."/>
            <person name="Stanton J.D."/>
            <person name="Ullery H.E."/>
            <person name="Wilson R.J."/>
            <person name="Serrano M.G."/>
            <person name="Buck G."/>
            <person name="Lee V."/>
            <person name="Wang Y."/>
            <person name="Carvalho R."/>
            <person name="Voegtly L."/>
            <person name="Shi R."/>
            <person name="Duckworth R."/>
            <person name="Johnson A."/>
            <person name="Loviza R."/>
            <person name="Walstead R."/>
            <person name="Shah Z."/>
            <person name="Kiflezghi M."/>
            <person name="Wade K."/>
            <person name="Ball S.L."/>
            <person name="Bradley K.W."/>
            <person name="Asai D.J."/>
            <person name="Bowman C.A."/>
            <person name="Russell D.A."/>
            <person name="Pope W.H."/>
            <person name="Jacobs-Sera D."/>
            <person name="Hendrix R.W."/>
            <person name="Hatfull G.F."/>
        </authorList>
    </citation>
    <scope>NUCLEOTIDE SEQUENCE [LARGE SCALE GENOMIC DNA]</scope>
    <source>
        <strain evidence="13 14">DSM 27648</strain>
    </source>
</reference>
<organism evidence="13 14">
    <name type="scientific">Labilithrix luteola</name>
    <dbReference type="NCBI Taxonomy" id="1391654"/>
    <lineage>
        <taxon>Bacteria</taxon>
        <taxon>Pseudomonadati</taxon>
        <taxon>Myxococcota</taxon>
        <taxon>Polyangia</taxon>
        <taxon>Polyangiales</taxon>
        <taxon>Labilitrichaceae</taxon>
        <taxon>Labilithrix</taxon>
    </lineage>
</organism>
<protein>
    <recommendedName>
        <fullName evidence="5 10">Phosphoenolpyruvate carboxylase</fullName>
        <shortName evidence="10">PEPC</shortName>
        <shortName evidence="10">PEPCase</shortName>
        <ecNumber evidence="4 10">4.1.1.31</ecNumber>
    </recommendedName>
</protein>
<keyword evidence="8 10" id="KW-0120">Carbon dioxide fixation</keyword>
<comment type="catalytic activity">
    <reaction evidence="9 10">
        <text>oxaloacetate + phosphate = phosphoenolpyruvate + hydrogencarbonate</text>
        <dbReference type="Rhea" id="RHEA:28370"/>
        <dbReference type="ChEBI" id="CHEBI:16452"/>
        <dbReference type="ChEBI" id="CHEBI:17544"/>
        <dbReference type="ChEBI" id="CHEBI:43474"/>
        <dbReference type="ChEBI" id="CHEBI:58702"/>
        <dbReference type="EC" id="4.1.1.31"/>
    </reaction>
</comment>
<evidence type="ECO:0000256" key="3">
    <source>
        <dbReference type="ARBA" id="ARBA00008346"/>
    </source>
</evidence>
<dbReference type="EC" id="4.1.1.31" evidence="4 10"/>
<evidence type="ECO:0000256" key="7">
    <source>
        <dbReference type="ARBA" id="ARBA00023239"/>
    </source>
</evidence>
<dbReference type="Proteomes" id="UP000064967">
    <property type="component" value="Chromosome"/>
</dbReference>
<accession>A0A0K1PLG3</accession>
<evidence type="ECO:0000256" key="12">
    <source>
        <dbReference type="SAM" id="MobiDB-lite"/>
    </source>
</evidence>
<comment type="subunit">
    <text evidence="10">Homotetramer.</text>
</comment>
<dbReference type="GO" id="GO:0008964">
    <property type="term" value="F:phosphoenolpyruvate carboxylase activity"/>
    <property type="evidence" value="ECO:0007669"/>
    <property type="project" value="UniProtKB-UniRule"/>
</dbReference>
<evidence type="ECO:0000256" key="9">
    <source>
        <dbReference type="ARBA" id="ARBA00048995"/>
    </source>
</evidence>
<evidence type="ECO:0000256" key="5">
    <source>
        <dbReference type="ARBA" id="ARBA00022419"/>
    </source>
</evidence>
<comment type="function">
    <text evidence="2 10">Forms oxaloacetate, a four-carbon dicarboxylic acid source for the tricarboxylic acid cycle.</text>
</comment>
<evidence type="ECO:0000256" key="11">
    <source>
        <dbReference type="PROSITE-ProRule" id="PRU10112"/>
    </source>
</evidence>
<sequence length="908" mass="100716">MANEGGEGAKGAVRTENASGSPMADPAAALRKDISDLGHMLGDTLVEQEGVGLLELEESIRALAKERRKKGRRGPAAARMQALIEGLDTKTAERVARAFTHYFQLVNLSEQHHRTRRRHEHARQGDLQLGSFEREIALVAKSVPRDAFEALLARTSVELVFTAHPSEAQRRTVLDKERHVAHLLVRRDRLDATPAQNEELTLALREEITTLWQTDELRTVRPRVGEEVKNTLFYLEEVLFPLIPKFYAELEHAARKAYGEGVRIPCILHFGSWVGADMDGNPNVTPEVALDTAYAQAARVVGLYLREIDALGAALSQSTRRTTVSEELVQSIAKDAEALPELATELASVAREEPYRKKLRFMKARLEARHEHLVEARRRGGPFLELPSYAYASPGALLADLDVIARSLDENRGALAGRRRVCGLRRQIETFGFHLAKLDVRVPAAWVREAVVGDLLKPEKGPGIRAMEAVANIQKITAGQGAESFILSMSHGADDMRASLVLARACGLYRPKEGVATVSIVPLFEMLDDLERAAAEVERASQAPEYREYLALRGNLQELMVGYSDSNKDAGILSSSFALYRAQQELVEVAKRNDLKLKIFHGRGGSIGRGGGPSQRAIESLPTGAIDGRFKLTEQGEVLGWKYLLSEIAERNLEVTTSGVLRASSDTGAPDVQREFEAAFVDVAHDSLEAYRTLVHDSNFVRYYEESTPLDEIAMLNIGSRPAHRKDQGQRRLEDLRAIPWVFAWTQSRQLVPGWFGAGRALTRLIAKRGVEFVRSMREKWPFFASTLEAIAVSLAVADMDIAGRYASLVRDRALARRLFTRIALDHGRAVRAIRRIFDQSTLLGHAPTLERSIALRNPYVDPLSFIQIELLRRKRAATSPSPQAETELERAVLLTINGIAAGLRNTG</sequence>
<comment type="cofactor">
    <cofactor evidence="1 10">
        <name>Mg(2+)</name>
        <dbReference type="ChEBI" id="CHEBI:18420"/>
    </cofactor>
</comment>
<dbReference type="GO" id="GO:0006107">
    <property type="term" value="P:oxaloacetate metabolic process"/>
    <property type="evidence" value="ECO:0007669"/>
    <property type="project" value="UniProtKB-UniRule"/>
</dbReference>
<evidence type="ECO:0000256" key="8">
    <source>
        <dbReference type="ARBA" id="ARBA00023300"/>
    </source>
</evidence>
<evidence type="ECO:0000313" key="13">
    <source>
        <dbReference type="EMBL" id="AKU94373.1"/>
    </source>
</evidence>
<dbReference type="PROSITE" id="PS00393">
    <property type="entry name" value="PEPCASE_2"/>
    <property type="match status" value="1"/>
</dbReference>
<dbReference type="InterPro" id="IPR033129">
    <property type="entry name" value="PEPCASE_His_AS"/>
</dbReference>
<keyword evidence="13" id="KW-0670">Pyruvate</keyword>
<dbReference type="HAMAP" id="MF_00595">
    <property type="entry name" value="PEPcase_type1"/>
    <property type="match status" value="1"/>
</dbReference>
<dbReference type="GO" id="GO:0006099">
    <property type="term" value="P:tricarboxylic acid cycle"/>
    <property type="evidence" value="ECO:0007669"/>
    <property type="project" value="InterPro"/>
</dbReference>
<feature type="active site" evidence="10">
    <location>
        <position position="164"/>
    </location>
</feature>